<reference evidence="2 3" key="1">
    <citation type="journal article" date="2012" name="BMC Genomics">
        <title>Sequencing the genome of Marssonina brunnea reveals fungus-poplar co-evolution.</title>
        <authorList>
            <person name="Zhu S."/>
            <person name="Cao Y.-Z."/>
            <person name="Jiang C."/>
            <person name="Tan B.-Y."/>
            <person name="Wang Z."/>
            <person name="Feng S."/>
            <person name="Zhang L."/>
            <person name="Su X.-H."/>
            <person name="Brejova B."/>
            <person name="Vinar T."/>
            <person name="Xu M."/>
            <person name="Wang M.-X."/>
            <person name="Zhang S.-G."/>
            <person name="Huang M.-R."/>
            <person name="Wu R."/>
            <person name="Zhou Y."/>
        </authorList>
    </citation>
    <scope>NUCLEOTIDE SEQUENCE [LARGE SCALE GENOMIC DNA]</scope>
    <source>
        <strain evidence="2 3">MB_m1</strain>
    </source>
</reference>
<feature type="region of interest" description="Disordered" evidence="1">
    <location>
        <begin position="1"/>
        <end position="21"/>
    </location>
</feature>
<dbReference type="GeneID" id="18759029"/>
<gene>
    <name evidence="2" type="ORF">MBM_03094</name>
</gene>
<organism evidence="2 3">
    <name type="scientific">Marssonina brunnea f. sp. multigermtubi (strain MB_m1)</name>
    <name type="common">Marssonina leaf spot fungus</name>
    <dbReference type="NCBI Taxonomy" id="1072389"/>
    <lineage>
        <taxon>Eukaryota</taxon>
        <taxon>Fungi</taxon>
        <taxon>Dikarya</taxon>
        <taxon>Ascomycota</taxon>
        <taxon>Pezizomycotina</taxon>
        <taxon>Leotiomycetes</taxon>
        <taxon>Helotiales</taxon>
        <taxon>Drepanopezizaceae</taxon>
        <taxon>Drepanopeziza</taxon>
    </lineage>
</organism>
<protein>
    <submittedName>
        <fullName evidence="2">Uncharacterized protein</fullName>
    </submittedName>
</protein>
<dbReference type="KEGG" id="mbe:MBM_03094"/>
<evidence type="ECO:0000313" key="2">
    <source>
        <dbReference type="EMBL" id="EKD18852.1"/>
    </source>
</evidence>
<feature type="region of interest" description="Disordered" evidence="1">
    <location>
        <begin position="94"/>
        <end position="119"/>
    </location>
</feature>
<accession>K1X1F3</accession>
<name>K1X1F3_MARBU</name>
<feature type="region of interest" description="Disordered" evidence="1">
    <location>
        <begin position="142"/>
        <end position="166"/>
    </location>
</feature>
<evidence type="ECO:0000313" key="3">
    <source>
        <dbReference type="Proteomes" id="UP000006753"/>
    </source>
</evidence>
<dbReference type="EMBL" id="JH921432">
    <property type="protein sequence ID" value="EKD18852.1"/>
    <property type="molecule type" value="Genomic_DNA"/>
</dbReference>
<sequence>MSGPSERCQIVNTPKKGAEWSEEEIALNNQPEALSFLLKSTKEELNGGLNRNRYGIVVDFNKHKRAAADQHNQDAIKQDNITNQDNTARSLKANAPASDHVSRPILDNGSNNKFTGQKIAGSDAGKFKGLAGSRYGTNLHRGGPRHPLSAMGPKAKAPASDHISRPIFDDGLTTKFTGQEIAGSDFGKFKGLAGSRYA</sequence>
<evidence type="ECO:0000256" key="1">
    <source>
        <dbReference type="SAM" id="MobiDB-lite"/>
    </source>
</evidence>
<dbReference type="InParanoid" id="K1X1F3"/>
<proteinExistence type="predicted"/>
<keyword evidence="3" id="KW-1185">Reference proteome</keyword>
<dbReference type="HOGENOM" id="CLU_1378392_0_0_1"/>
<dbReference type="AlphaFoldDB" id="K1X1F3"/>
<dbReference type="RefSeq" id="XP_007290983.1">
    <property type="nucleotide sequence ID" value="XM_007290921.1"/>
</dbReference>
<dbReference type="OrthoDB" id="10364748at2759"/>
<dbReference type="Proteomes" id="UP000006753">
    <property type="component" value="Unassembled WGS sequence"/>
</dbReference>